<dbReference type="KEGG" id="slw:BRW62_11090"/>
<reference evidence="3" key="2">
    <citation type="journal article" date="2022" name="Front. Microbiol.">
        <title>Comparative Genomic Analysis Revealed Distinct Molecular Components and Organization of CO2-Concentrating Mechanism in Thermophilic Cyanobacteria.</title>
        <authorList>
            <person name="Tang J."/>
            <person name="Zhou H."/>
            <person name="Yao D."/>
            <person name="Riaz S."/>
            <person name="You D."/>
            <person name="Klepacz-Smolka A."/>
            <person name="Daroch M."/>
        </authorList>
    </citation>
    <scope>NUCLEOTIDE SEQUENCE [LARGE SCALE GENOMIC DNA]</scope>
    <source>
        <strain evidence="3">PCC 6715</strain>
    </source>
</reference>
<dbReference type="Proteomes" id="UP000231057">
    <property type="component" value="Chromosome"/>
</dbReference>
<organism evidence="2 3">
    <name type="scientific">Parathermosynechococcus lividus PCC 6715</name>
    <dbReference type="NCBI Taxonomy" id="1917166"/>
    <lineage>
        <taxon>Bacteria</taxon>
        <taxon>Bacillati</taxon>
        <taxon>Cyanobacteriota</taxon>
        <taxon>Cyanophyceae</taxon>
        <taxon>Acaryochloridales</taxon>
        <taxon>Thermosynechococcaceae</taxon>
        <taxon>Parathermosynechococcus</taxon>
    </lineage>
</organism>
<proteinExistence type="predicted"/>
<protein>
    <submittedName>
        <fullName evidence="2">Uncharacterized protein</fullName>
    </submittedName>
</protein>
<reference evidence="2 3" key="1">
    <citation type="submission" date="2016-11" db="EMBL/GenBank/DDBJ databases">
        <title>Complete genome sequence of thermophilic cyanobacteria strain Synechococcus sp. PCC6715.</title>
        <authorList>
            <person name="Tang J."/>
            <person name="Daroch M."/>
            <person name="Liang Y."/>
            <person name="Jiang D."/>
            <person name="Shah M."/>
        </authorList>
    </citation>
    <scope>NUCLEOTIDE SEQUENCE [LARGE SCALE GENOMIC DNA]</scope>
    <source>
        <strain evidence="2 3">PCC 6715</strain>
    </source>
</reference>
<evidence type="ECO:0000313" key="3">
    <source>
        <dbReference type="Proteomes" id="UP000231057"/>
    </source>
</evidence>
<accession>A0A2D2Q3X6</accession>
<evidence type="ECO:0000313" key="2">
    <source>
        <dbReference type="EMBL" id="ATS19192.1"/>
    </source>
</evidence>
<dbReference type="EMBL" id="CP018092">
    <property type="protein sequence ID" value="ATS19192.1"/>
    <property type="molecule type" value="Genomic_DNA"/>
</dbReference>
<feature type="compositionally biased region" description="Polar residues" evidence="1">
    <location>
        <begin position="1"/>
        <end position="37"/>
    </location>
</feature>
<name>A0A2D2Q3X6_PARLV</name>
<dbReference type="AlphaFoldDB" id="A0A2D2Q3X6"/>
<feature type="region of interest" description="Disordered" evidence="1">
    <location>
        <begin position="67"/>
        <end position="86"/>
    </location>
</feature>
<evidence type="ECO:0000256" key="1">
    <source>
        <dbReference type="SAM" id="MobiDB-lite"/>
    </source>
</evidence>
<keyword evidence="3" id="KW-1185">Reference proteome</keyword>
<sequence length="86" mass="9649">MAQIRPTNNPMDGWQQNDSGSGDLNSILNPSQNSNFSVPGLMNRLRLLDGRDPNEIAADQMENLSSEAEAFRQRQREQFQNSTVTP</sequence>
<feature type="region of interest" description="Disordered" evidence="1">
    <location>
        <begin position="1"/>
        <end position="38"/>
    </location>
</feature>
<dbReference type="RefSeq" id="WP_198406033.1">
    <property type="nucleotide sequence ID" value="NZ_CP018092.1"/>
</dbReference>
<gene>
    <name evidence="2" type="ORF">BRW62_11090</name>
</gene>